<feature type="region of interest" description="Disordered" evidence="1">
    <location>
        <begin position="75"/>
        <end position="144"/>
    </location>
</feature>
<name>A0A418Q0S5_9SPHN</name>
<protein>
    <submittedName>
        <fullName evidence="2">Uncharacterized protein</fullName>
    </submittedName>
</protein>
<keyword evidence="3" id="KW-1185">Reference proteome</keyword>
<evidence type="ECO:0000313" key="3">
    <source>
        <dbReference type="Proteomes" id="UP000285023"/>
    </source>
</evidence>
<dbReference type="EMBL" id="QXTF01000001">
    <property type="protein sequence ID" value="RIX31662.1"/>
    <property type="molecule type" value="Genomic_DNA"/>
</dbReference>
<evidence type="ECO:0000313" key="2">
    <source>
        <dbReference type="EMBL" id="RIX31662.1"/>
    </source>
</evidence>
<evidence type="ECO:0000256" key="1">
    <source>
        <dbReference type="SAM" id="MobiDB-lite"/>
    </source>
</evidence>
<comment type="caution">
    <text evidence="2">The sequence shown here is derived from an EMBL/GenBank/DDBJ whole genome shotgun (WGS) entry which is preliminary data.</text>
</comment>
<feature type="compositionally biased region" description="Gly residues" evidence="1">
    <location>
        <begin position="124"/>
        <end position="133"/>
    </location>
</feature>
<dbReference type="RefSeq" id="WP_119530820.1">
    <property type="nucleotide sequence ID" value="NZ_QXTF01000001.1"/>
</dbReference>
<dbReference type="OrthoDB" id="7572706at2"/>
<dbReference type="AlphaFoldDB" id="A0A418Q0S5"/>
<feature type="compositionally biased region" description="Basic and acidic residues" evidence="1">
    <location>
        <begin position="88"/>
        <end position="110"/>
    </location>
</feature>
<sequence>MPKAASDVMQSIIFAAVVDAVEALKASSGGVPNAMLRDLQSLHRNAAYADLPKAVQDSIGISVRAAFNELLKEGYAVGPKGQVQQSRPMDRVPERQRSGPGDRRGPADRRIVRKGPGRRDGERPGGPAGKGPRPGGPPRGKPTK</sequence>
<accession>A0A418Q0S5</accession>
<reference evidence="2 3" key="1">
    <citation type="submission" date="2018-09" db="EMBL/GenBank/DDBJ databases">
        <title>Sphingomonas sp. DAC4.</title>
        <authorList>
            <person name="Seo T."/>
        </authorList>
    </citation>
    <scope>NUCLEOTIDE SEQUENCE [LARGE SCALE GENOMIC DNA]</scope>
    <source>
        <strain evidence="2 3">DAC4</strain>
    </source>
</reference>
<proteinExistence type="predicted"/>
<gene>
    <name evidence="2" type="ORF">D3M59_01210</name>
</gene>
<dbReference type="Proteomes" id="UP000285023">
    <property type="component" value="Unassembled WGS sequence"/>
</dbReference>
<feature type="compositionally biased region" description="Pro residues" evidence="1">
    <location>
        <begin position="134"/>
        <end position="144"/>
    </location>
</feature>
<organism evidence="2 3">
    <name type="scientific">Sphingomonas edaphi</name>
    <dbReference type="NCBI Taxonomy" id="2315689"/>
    <lineage>
        <taxon>Bacteria</taxon>
        <taxon>Pseudomonadati</taxon>
        <taxon>Pseudomonadota</taxon>
        <taxon>Alphaproteobacteria</taxon>
        <taxon>Sphingomonadales</taxon>
        <taxon>Sphingomonadaceae</taxon>
        <taxon>Sphingomonas</taxon>
    </lineage>
</organism>